<accession>A0A4C1T9D7</accession>
<dbReference type="AlphaFoldDB" id="A0A4C1T9D7"/>
<evidence type="ECO:0000313" key="3">
    <source>
        <dbReference type="EMBL" id="GBP11052.1"/>
    </source>
</evidence>
<protein>
    <submittedName>
        <fullName evidence="3">Uncharacterized protein</fullName>
    </submittedName>
</protein>
<feature type="region of interest" description="Disordered" evidence="1">
    <location>
        <begin position="101"/>
        <end position="135"/>
    </location>
</feature>
<reference evidence="3 4" key="1">
    <citation type="journal article" date="2019" name="Commun. Biol.">
        <title>The bagworm genome reveals a unique fibroin gene that provides high tensile strength.</title>
        <authorList>
            <person name="Kono N."/>
            <person name="Nakamura H."/>
            <person name="Ohtoshi R."/>
            <person name="Tomita M."/>
            <person name="Numata K."/>
            <person name="Arakawa K."/>
        </authorList>
    </citation>
    <scope>NUCLEOTIDE SEQUENCE [LARGE SCALE GENOMIC DNA]</scope>
</reference>
<keyword evidence="4" id="KW-1185">Reference proteome</keyword>
<organism evidence="3 4">
    <name type="scientific">Eumeta variegata</name>
    <name type="common">Bagworm moth</name>
    <name type="synonym">Eumeta japonica</name>
    <dbReference type="NCBI Taxonomy" id="151549"/>
    <lineage>
        <taxon>Eukaryota</taxon>
        <taxon>Metazoa</taxon>
        <taxon>Ecdysozoa</taxon>
        <taxon>Arthropoda</taxon>
        <taxon>Hexapoda</taxon>
        <taxon>Insecta</taxon>
        <taxon>Pterygota</taxon>
        <taxon>Neoptera</taxon>
        <taxon>Endopterygota</taxon>
        <taxon>Lepidoptera</taxon>
        <taxon>Glossata</taxon>
        <taxon>Ditrysia</taxon>
        <taxon>Tineoidea</taxon>
        <taxon>Psychidae</taxon>
        <taxon>Oiketicinae</taxon>
        <taxon>Eumeta</taxon>
    </lineage>
</organism>
<sequence length="363" mass="41327">MVNGNYRVYGETTPAAEAENRDNDARTVERKYKRKQNRSANELYKTLNMRQIDNETDSIKYERRAKEPRLLRYVSSDAVREHYVTDHLECYDEPARRHTFTKKAKNPIDGANHYTHSRSSSNCSSPTGNLPTISEHGEQYGTFRVQAPCSVTDDVEFERKLDKYFGKPRDDKYSTKVGYHNAGKTEKGENLRVQGQGYMVDALPDALTLPNQTLSIFAERLKCVWSGIIMGTHPDSLCRVPMDSGSGSQTRRALRLLRWPACLVVFCIALALFVYFVMPESPSKAQLPRHYIGQCGFRKIGLTRPGTAGTFYKHVYIRAFIKASVCALLGKTYQISDKNKQTHFLPLGEELVKSCSKCKMHKE</sequence>
<name>A0A4C1T9D7_EUMVA</name>
<feature type="compositionally biased region" description="Polar residues" evidence="1">
    <location>
        <begin position="117"/>
        <end position="132"/>
    </location>
</feature>
<dbReference type="Proteomes" id="UP000299102">
    <property type="component" value="Unassembled WGS sequence"/>
</dbReference>
<dbReference type="EMBL" id="BGZK01000044">
    <property type="protein sequence ID" value="GBP11052.1"/>
    <property type="molecule type" value="Genomic_DNA"/>
</dbReference>
<evidence type="ECO:0000256" key="2">
    <source>
        <dbReference type="SAM" id="Phobius"/>
    </source>
</evidence>
<gene>
    <name evidence="3" type="ORF">EVAR_79728_1</name>
</gene>
<keyword evidence="2" id="KW-1133">Transmembrane helix</keyword>
<evidence type="ECO:0000256" key="1">
    <source>
        <dbReference type="SAM" id="MobiDB-lite"/>
    </source>
</evidence>
<comment type="caution">
    <text evidence="3">The sequence shown here is derived from an EMBL/GenBank/DDBJ whole genome shotgun (WGS) entry which is preliminary data.</text>
</comment>
<feature type="region of interest" description="Disordered" evidence="1">
    <location>
        <begin position="1"/>
        <end position="28"/>
    </location>
</feature>
<keyword evidence="2" id="KW-0472">Membrane</keyword>
<keyword evidence="2" id="KW-0812">Transmembrane</keyword>
<dbReference type="OrthoDB" id="10020456at2759"/>
<feature type="transmembrane region" description="Helical" evidence="2">
    <location>
        <begin position="256"/>
        <end position="278"/>
    </location>
</feature>
<feature type="compositionally biased region" description="Basic and acidic residues" evidence="1">
    <location>
        <begin position="18"/>
        <end position="28"/>
    </location>
</feature>
<proteinExistence type="predicted"/>
<evidence type="ECO:0000313" key="4">
    <source>
        <dbReference type="Proteomes" id="UP000299102"/>
    </source>
</evidence>